<evidence type="ECO:0000313" key="2">
    <source>
        <dbReference type="Proteomes" id="UP000072653"/>
    </source>
</evidence>
<evidence type="ECO:0000313" key="1">
    <source>
        <dbReference type="EMBL" id="KXT88292.1"/>
    </source>
</evidence>
<protein>
    <submittedName>
        <fullName evidence="1">Putative type II DNA modification enzyme</fullName>
    </submittedName>
</protein>
<dbReference type="Proteomes" id="UP000072653">
    <property type="component" value="Unassembled WGS sequence"/>
</dbReference>
<name>A0A139PGD5_STROR</name>
<accession>A0A139PGD5</accession>
<dbReference type="PATRIC" id="fig|1303.79.peg.98"/>
<dbReference type="AlphaFoldDB" id="A0A139PGD5"/>
<gene>
    <name evidence="1" type="ORF">SORDD16_00085</name>
</gene>
<dbReference type="EMBL" id="LQOB01000011">
    <property type="protein sequence ID" value="KXT88292.1"/>
    <property type="molecule type" value="Genomic_DNA"/>
</dbReference>
<sequence length="72" mass="8605">MSYSSNIYNEIRQYLKQEVVELSQVQEMIDRGYNVSPEWLDKNYRGKTWPPYEDLTEKRCAIPSIVSMTRIL</sequence>
<comment type="caution">
    <text evidence="1">The sequence shown here is derived from an EMBL/GenBank/DDBJ whole genome shotgun (WGS) entry which is preliminary data.</text>
</comment>
<proteinExistence type="predicted"/>
<reference evidence="1 2" key="1">
    <citation type="submission" date="2016-01" db="EMBL/GenBank/DDBJ databases">
        <title>Highly variable Streptococcus oralis are common among viridans streptococci isolated from primates.</title>
        <authorList>
            <person name="Denapaite D."/>
            <person name="Rieger M."/>
            <person name="Koendgen S."/>
            <person name="Brueckner R."/>
            <person name="Ochigava I."/>
            <person name="Kappeler P."/>
            <person name="Maetz-Rensing K."/>
            <person name="Leendertz F."/>
            <person name="Hakenbeck R."/>
        </authorList>
    </citation>
    <scope>NUCLEOTIDE SEQUENCE [LARGE SCALE GENOMIC DNA]</scope>
    <source>
        <strain evidence="1 2">DD16</strain>
    </source>
</reference>
<organism evidence="1 2">
    <name type="scientific">Streptococcus oralis</name>
    <dbReference type="NCBI Taxonomy" id="1303"/>
    <lineage>
        <taxon>Bacteria</taxon>
        <taxon>Bacillati</taxon>
        <taxon>Bacillota</taxon>
        <taxon>Bacilli</taxon>
        <taxon>Lactobacillales</taxon>
        <taxon>Streptococcaceae</taxon>
        <taxon>Streptococcus</taxon>
    </lineage>
</organism>